<comment type="caution">
    <text evidence="1">The sequence shown here is derived from an EMBL/GenBank/DDBJ whole genome shotgun (WGS) entry which is preliminary data.</text>
</comment>
<accession>A0A4U1CNS6</accession>
<evidence type="ECO:0000313" key="1">
    <source>
        <dbReference type="EMBL" id="TKC07034.1"/>
    </source>
</evidence>
<keyword evidence="2" id="KW-1185">Reference proteome</keyword>
<dbReference type="Proteomes" id="UP000307244">
    <property type="component" value="Unassembled WGS sequence"/>
</dbReference>
<sequence length="213" mass="23403">MEQNLENNDWKKEAPLLASLPLNNPFVVPEGYFEGLGNEISNAVYLEGLKAKVNGSGFSTPENYFDGLNENINAAIFAEKLKAAIPQEGFGIPANYFEQMQSSILAKIIQDSQAKAEPTILRLWHSKLVKYASAACFVIIAGVGTIYLNSQPAEQKSLTAELVTEQMLYDIDEDVIIEHIEATEPRQAQASASDVALESYILNNYSQNEIAGL</sequence>
<dbReference type="AlphaFoldDB" id="A0A4U1CNS6"/>
<reference evidence="1 2" key="1">
    <citation type="submission" date="2019-04" db="EMBL/GenBank/DDBJ databases">
        <title>Pedobacter sp. RP-3-15 sp. nov., isolated from Arctic soil.</title>
        <authorList>
            <person name="Dahal R.H."/>
            <person name="Kim D.-U."/>
        </authorList>
    </citation>
    <scope>NUCLEOTIDE SEQUENCE [LARGE SCALE GENOMIC DNA]</scope>
    <source>
        <strain evidence="1 2">RP-3-15</strain>
    </source>
</reference>
<dbReference type="EMBL" id="SWBQ01000002">
    <property type="protein sequence ID" value="TKC07034.1"/>
    <property type="molecule type" value="Genomic_DNA"/>
</dbReference>
<evidence type="ECO:0000313" key="2">
    <source>
        <dbReference type="Proteomes" id="UP000307244"/>
    </source>
</evidence>
<dbReference type="RefSeq" id="WP_136835307.1">
    <property type="nucleotide sequence ID" value="NZ_SWBQ01000002.1"/>
</dbReference>
<gene>
    <name evidence="1" type="ORF">FA047_07140</name>
</gene>
<dbReference type="OrthoDB" id="677448at2"/>
<protein>
    <submittedName>
        <fullName evidence="1">Uncharacterized protein</fullName>
    </submittedName>
</protein>
<name>A0A4U1CNS6_9SPHI</name>
<proteinExistence type="predicted"/>
<organism evidence="1 2">
    <name type="scientific">Pedobacter frigoris</name>
    <dbReference type="NCBI Taxonomy" id="2571272"/>
    <lineage>
        <taxon>Bacteria</taxon>
        <taxon>Pseudomonadati</taxon>
        <taxon>Bacteroidota</taxon>
        <taxon>Sphingobacteriia</taxon>
        <taxon>Sphingobacteriales</taxon>
        <taxon>Sphingobacteriaceae</taxon>
        <taxon>Pedobacter</taxon>
    </lineage>
</organism>